<dbReference type="EMBL" id="CAVNYO010000110">
    <property type="protein sequence ID" value="CAK5266603.1"/>
    <property type="molecule type" value="Genomic_DNA"/>
</dbReference>
<evidence type="ECO:0000313" key="11">
    <source>
        <dbReference type="Proteomes" id="UP001295794"/>
    </source>
</evidence>
<comment type="cofactor">
    <cofactor evidence="1">
        <name>heme b</name>
        <dbReference type="ChEBI" id="CHEBI:60344"/>
    </cofactor>
</comment>
<evidence type="ECO:0000256" key="6">
    <source>
        <dbReference type="ARBA" id="ARBA00023004"/>
    </source>
</evidence>
<evidence type="ECO:0000313" key="10">
    <source>
        <dbReference type="EMBL" id="CAK5266603.1"/>
    </source>
</evidence>
<comment type="similarity">
    <text evidence="7">Belongs to the chloroperoxidase family.</text>
</comment>
<protein>
    <recommendedName>
        <fullName evidence="9">Heme haloperoxidase family profile domain-containing protein</fullName>
    </recommendedName>
</protein>
<keyword evidence="4" id="KW-0479">Metal-binding</keyword>
<dbReference type="Proteomes" id="UP001295794">
    <property type="component" value="Unassembled WGS sequence"/>
</dbReference>
<dbReference type="PANTHER" id="PTHR33577:SF9">
    <property type="entry name" value="PEROXIDASE STCC"/>
    <property type="match status" value="1"/>
</dbReference>
<proteinExistence type="inferred from homology"/>
<dbReference type="PROSITE" id="PS51405">
    <property type="entry name" value="HEME_HALOPEROXIDASE"/>
    <property type="match status" value="1"/>
</dbReference>
<keyword evidence="8" id="KW-0732">Signal</keyword>
<evidence type="ECO:0000256" key="5">
    <source>
        <dbReference type="ARBA" id="ARBA00023002"/>
    </source>
</evidence>
<keyword evidence="5" id="KW-0560">Oxidoreductase</keyword>
<feature type="domain" description="Heme haloperoxidase family profile" evidence="9">
    <location>
        <begin position="23"/>
        <end position="232"/>
    </location>
</feature>
<keyword evidence="11" id="KW-1185">Reference proteome</keyword>
<dbReference type="Gene3D" id="1.10.489.10">
    <property type="entry name" value="Chloroperoxidase-like"/>
    <property type="match status" value="1"/>
</dbReference>
<evidence type="ECO:0000256" key="2">
    <source>
        <dbReference type="ARBA" id="ARBA00022559"/>
    </source>
</evidence>
<feature type="chain" id="PRO_5042048433" description="Heme haloperoxidase family profile domain-containing protein" evidence="8">
    <location>
        <begin position="20"/>
        <end position="257"/>
    </location>
</feature>
<evidence type="ECO:0000259" key="9">
    <source>
        <dbReference type="PROSITE" id="PS51405"/>
    </source>
</evidence>
<dbReference type="GO" id="GO:0004601">
    <property type="term" value="F:peroxidase activity"/>
    <property type="evidence" value="ECO:0007669"/>
    <property type="project" value="UniProtKB-KW"/>
</dbReference>
<gene>
    <name evidence="10" type="ORF">MYCIT1_LOCUS8467</name>
</gene>
<sequence length="257" mass="27902">MKSLTVAFFALSWLSFSTAQLPPANVWIKPGPRDARSPCPALNTLANHGYLPRHGRNITIPMIVEASMAGFNMAADAVTVAAKFGLFSGDSPTSMDLDALRLHNLIEHDASLSRQDSALGDNAVFDEQIFATLAESNPGVHFYNTTSAGLVMNERLRMSVAANPNITNTPKELGLRTRESTFYLSVMGDPLTGVAPKRFVQIFFREERLPVAEGWKKSNVTITAGTLNQLAAQVLKVSTWTPTQQCEDIVVGPGQVL</sequence>
<evidence type="ECO:0000256" key="8">
    <source>
        <dbReference type="SAM" id="SignalP"/>
    </source>
</evidence>
<name>A0AAD2Q1S3_9AGAR</name>
<dbReference type="SUPFAM" id="SSF47571">
    <property type="entry name" value="Cloroperoxidase"/>
    <property type="match status" value="1"/>
</dbReference>
<keyword evidence="6" id="KW-0408">Iron</keyword>
<dbReference type="PANTHER" id="PTHR33577">
    <property type="entry name" value="STERIGMATOCYSTIN BIOSYNTHESIS PEROXIDASE STCC-RELATED"/>
    <property type="match status" value="1"/>
</dbReference>
<evidence type="ECO:0000256" key="4">
    <source>
        <dbReference type="ARBA" id="ARBA00022723"/>
    </source>
</evidence>
<keyword evidence="2" id="KW-0575">Peroxidase</keyword>
<evidence type="ECO:0000256" key="7">
    <source>
        <dbReference type="ARBA" id="ARBA00025795"/>
    </source>
</evidence>
<evidence type="ECO:0000256" key="3">
    <source>
        <dbReference type="ARBA" id="ARBA00022617"/>
    </source>
</evidence>
<keyword evidence="3" id="KW-0349">Heme</keyword>
<dbReference type="InterPro" id="IPR000028">
    <property type="entry name" value="Chloroperoxidase"/>
</dbReference>
<reference evidence="10" key="1">
    <citation type="submission" date="2023-11" db="EMBL/GenBank/DDBJ databases">
        <authorList>
            <person name="De Vega J J."/>
            <person name="De Vega J J."/>
        </authorList>
    </citation>
    <scope>NUCLEOTIDE SEQUENCE</scope>
</reference>
<accession>A0AAD2Q1S3</accession>
<dbReference type="GO" id="GO:0046872">
    <property type="term" value="F:metal ion binding"/>
    <property type="evidence" value="ECO:0007669"/>
    <property type="project" value="UniProtKB-KW"/>
</dbReference>
<dbReference type="AlphaFoldDB" id="A0AAD2Q1S3"/>
<evidence type="ECO:0000256" key="1">
    <source>
        <dbReference type="ARBA" id="ARBA00001970"/>
    </source>
</evidence>
<dbReference type="InterPro" id="IPR036851">
    <property type="entry name" value="Chloroperoxidase-like_sf"/>
</dbReference>
<dbReference type="Pfam" id="PF01328">
    <property type="entry name" value="Peroxidase_2"/>
    <property type="match status" value="1"/>
</dbReference>
<organism evidence="10 11">
    <name type="scientific">Mycena citricolor</name>
    <dbReference type="NCBI Taxonomy" id="2018698"/>
    <lineage>
        <taxon>Eukaryota</taxon>
        <taxon>Fungi</taxon>
        <taxon>Dikarya</taxon>
        <taxon>Basidiomycota</taxon>
        <taxon>Agaricomycotina</taxon>
        <taxon>Agaricomycetes</taxon>
        <taxon>Agaricomycetidae</taxon>
        <taxon>Agaricales</taxon>
        <taxon>Marasmiineae</taxon>
        <taxon>Mycenaceae</taxon>
        <taxon>Mycena</taxon>
    </lineage>
</organism>
<feature type="signal peptide" evidence="8">
    <location>
        <begin position="1"/>
        <end position="19"/>
    </location>
</feature>
<comment type="caution">
    <text evidence="10">The sequence shown here is derived from an EMBL/GenBank/DDBJ whole genome shotgun (WGS) entry which is preliminary data.</text>
</comment>